<reference evidence="1" key="1">
    <citation type="submission" date="2020-08" db="EMBL/GenBank/DDBJ databases">
        <title>Multicomponent nature underlies the extraordinary mechanical properties of spider dragline silk.</title>
        <authorList>
            <person name="Kono N."/>
            <person name="Nakamura H."/>
            <person name="Mori M."/>
            <person name="Yoshida Y."/>
            <person name="Ohtoshi R."/>
            <person name="Malay A.D."/>
            <person name="Moran D.A.P."/>
            <person name="Tomita M."/>
            <person name="Numata K."/>
            <person name="Arakawa K."/>
        </authorList>
    </citation>
    <scope>NUCLEOTIDE SEQUENCE</scope>
</reference>
<sequence length="30" mass="3092">KAEVGLKKVQEVGADGTSVSSNRVTLAYGK</sequence>
<dbReference type="AlphaFoldDB" id="A0A8X6XLU0"/>
<feature type="non-terminal residue" evidence="1">
    <location>
        <position position="1"/>
    </location>
</feature>
<evidence type="ECO:0000313" key="2">
    <source>
        <dbReference type="Proteomes" id="UP000886998"/>
    </source>
</evidence>
<dbReference type="EMBL" id="BMAV01010090">
    <property type="protein sequence ID" value="GFY54940.1"/>
    <property type="molecule type" value="Genomic_DNA"/>
</dbReference>
<keyword evidence="2" id="KW-1185">Reference proteome</keyword>
<name>A0A8X6XLU0_9ARAC</name>
<dbReference type="Proteomes" id="UP000886998">
    <property type="component" value="Unassembled WGS sequence"/>
</dbReference>
<accession>A0A8X6XLU0</accession>
<organism evidence="1 2">
    <name type="scientific">Trichonephila inaurata madagascariensis</name>
    <dbReference type="NCBI Taxonomy" id="2747483"/>
    <lineage>
        <taxon>Eukaryota</taxon>
        <taxon>Metazoa</taxon>
        <taxon>Ecdysozoa</taxon>
        <taxon>Arthropoda</taxon>
        <taxon>Chelicerata</taxon>
        <taxon>Arachnida</taxon>
        <taxon>Araneae</taxon>
        <taxon>Araneomorphae</taxon>
        <taxon>Entelegynae</taxon>
        <taxon>Araneoidea</taxon>
        <taxon>Nephilidae</taxon>
        <taxon>Trichonephila</taxon>
        <taxon>Trichonephila inaurata</taxon>
    </lineage>
</organism>
<gene>
    <name evidence="1" type="ORF">TNIN_19541</name>
</gene>
<proteinExistence type="predicted"/>
<protein>
    <submittedName>
        <fullName evidence="1">Uncharacterized protein</fullName>
    </submittedName>
</protein>
<evidence type="ECO:0000313" key="1">
    <source>
        <dbReference type="EMBL" id="GFY54940.1"/>
    </source>
</evidence>
<comment type="caution">
    <text evidence="1">The sequence shown here is derived from an EMBL/GenBank/DDBJ whole genome shotgun (WGS) entry which is preliminary data.</text>
</comment>